<evidence type="ECO:0000313" key="2">
    <source>
        <dbReference type="EMBL" id="OCH94407.1"/>
    </source>
</evidence>
<feature type="compositionally biased region" description="Pro residues" evidence="1">
    <location>
        <begin position="696"/>
        <end position="706"/>
    </location>
</feature>
<evidence type="ECO:0000256" key="1">
    <source>
        <dbReference type="SAM" id="MobiDB-lite"/>
    </source>
</evidence>
<dbReference type="EMBL" id="KV722344">
    <property type="protein sequence ID" value="OCH94407.1"/>
    <property type="molecule type" value="Genomic_DNA"/>
</dbReference>
<feature type="compositionally biased region" description="Polar residues" evidence="1">
    <location>
        <begin position="127"/>
        <end position="147"/>
    </location>
</feature>
<feature type="compositionally biased region" description="Polar residues" evidence="1">
    <location>
        <begin position="630"/>
        <end position="642"/>
    </location>
</feature>
<keyword evidence="3" id="KW-1185">Reference proteome</keyword>
<feature type="region of interest" description="Disordered" evidence="1">
    <location>
        <begin position="74"/>
        <end position="107"/>
    </location>
</feature>
<feature type="compositionally biased region" description="Low complexity" evidence="1">
    <location>
        <begin position="585"/>
        <end position="595"/>
    </location>
</feature>
<feature type="compositionally biased region" description="Basic residues" evidence="1">
    <location>
        <begin position="395"/>
        <end position="404"/>
    </location>
</feature>
<accession>A0A8E2DRM5</accession>
<feature type="compositionally biased region" description="Basic and acidic residues" evidence="1">
    <location>
        <begin position="601"/>
        <end position="612"/>
    </location>
</feature>
<feature type="region of interest" description="Disordered" evidence="1">
    <location>
        <begin position="332"/>
        <end position="468"/>
    </location>
</feature>
<feature type="region of interest" description="Disordered" evidence="1">
    <location>
        <begin position="480"/>
        <end position="730"/>
    </location>
</feature>
<feature type="region of interest" description="Disordered" evidence="1">
    <location>
        <begin position="126"/>
        <end position="317"/>
    </location>
</feature>
<feature type="compositionally biased region" description="Low complexity" evidence="1">
    <location>
        <begin position="41"/>
        <end position="56"/>
    </location>
</feature>
<sequence length="730" mass="77371">MAGGFGDDVIHDSEDEDYLSMPPAAQAKVREEIVSSSIQTAQSSHLPSALPLASSPQTNISAFTTSHNTTRSLIEPDTSWASDVSPGSAPKPAGRPRPRPIQKGSAAYHAALSSLENVQQDPLLITPRNTISTTNRISSPLPASSRTGDTEPASEAPEPSYSYGVAERAKLRARSHASKTQKSLALADDTVGLSSDEGESALKKSATKKKTKLPRDDPFLKAAQPKAGRASSSTAAPQSSELAPVEIIDLITQLPPSDPPLYSSSGVPAGSPPAPPAPVAVHEDDLASPLVNAARKRKRPRPYNALEDDSDGVDDFLLKPPKAKEIALAAPPPFFVGSSQPSEAPVGLPVTAPSSGNLNIEAGPSSPVSKPKPSKKRGKRDDDGDEDWAAETRPKSKVKSRKKVAVSDDEEWDQAAVSKRGKKGKGKSDGKPNGKTAKKKKESPRKTVEVVIDRQSPPKGPHVTFEDEALGIVDASVAFDIDLTPPPPSPSNRDPSPALLPSPTKVAHIERPDSGSGNSPAGTKEQPGTKGKKRNASSSNPTSSNSTTHNLAEDDDDSPICHTSKGKGKKRAVAFSDDEHDAEPSAHASPSSAESSRTKRRREEKETTKENQEPTSAASFIPARPAATPASVSKISGSSRTHSIAPGKLTPMSELIRKVNSLPGSPFASPRPTYSPYLKASKSVLKRIAPLHPNRRTPPPPPPRPPPPKKTKKQIELEEKWEMELEESVD</sequence>
<dbReference type="AlphaFoldDB" id="A0A8E2DRM5"/>
<evidence type="ECO:0000313" key="3">
    <source>
        <dbReference type="Proteomes" id="UP000250043"/>
    </source>
</evidence>
<feature type="non-terminal residue" evidence="2">
    <location>
        <position position="730"/>
    </location>
</feature>
<feature type="region of interest" description="Disordered" evidence="1">
    <location>
        <begin position="1"/>
        <end position="56"/>
    </location>
</feature>
<protein>
    <submittedName>
        <fullName evidence="2">Uncharacterized protein</fullName>
    </submittedName>
</protein>
<feature type="compositionally biased region" description="Basic and acidic residues" evidence="1">
    <location>
        <begin position="713"/>
        <end position="723"/>
    </location>
</feature>
<dbReference type="Proteomes" id="UP000250043">
    <property type="component" value="Unassembled WGS sequence"/>
</dbReference>
<name>A0A8E2DRM5_9APHY</name>
<organism evidence="2 3">
    <name type="scientific">Obba rivulosa</name>
    <dbReference type="NCBI Taxonomy" id="1052685"/>
    <lineage>
        <taxon>Eukaryota</taxon>
        <taxon>Fungi</taxon>
        <taxon>Dikarya</taxon>
        <taxon>Basidiomycota</taxon>
        <taxon>Agaricomycotina</taxon>
        <taxon>Agaricomycetes</taxon>
        <taxon>Polyporales</taxon>
        <taxon>Gelatoporiaceae</taxon>
        <taxon>Obba</taxon>
    </lineage>
</organism>
<feature type="compositionally biased region" description="Polar residues" evidence="1">
    <location>
        <begin position="230"/>
        <end position="241"/>
    </location>
</feature>
<dbReference type="OrthoDB" id="3271227at2759"/>
<reference evidence="2 3" key="1">
    <citation type="submission" date="2016-07" db="EMBL/GenBank/DDBJ databases">
        <title>Draft genome of the white-rot fungus Obba rivulosa 3A-2.</title>
        <authorList>
            <consortium name="DOE Joint Genome Institute"/>
            <person name="Miettinen O."/>
            <person name="Riley R."/>
            <person name="Acob R."/>
            <person name="Barry K."/>
            <person name="Cullen D."/>
            <person name="De Vries R."/>
            <person name="Hainaut M."/>
            <person name="Hatakka A."/>
            <person name="Henrissat B."/>
            <person name="Hilden K."/>
            <person name="Kuo R."/>
            <person name="Labutti K."/>
            <person name="Lipzen A."/>
            <person name="Makela M.R."/>
            <person name="Sandor L."/>
            <person name="Spatafora J.W."/>
            <person name="Grigoriev I.V."/>
            <person name="Hibbett D.S."/>
        </authorList>
    </citation>
    <scope>NUCLEOTIDE SEQUENCE [LARGE SCALE GENOMIC DNA]</scope>
    <source>
        <strain evidence="2 3">3A-2</strain>
    </source>
</reference>
<proteinExistence type="predicted"/>
<feature type="compositionally biased region" description="Low complexity" evidence="1">
    <location>
        <begin position="260"/>
        <end position="269"/>
    </location>
</feature>
<feature type="compositionally biased region" description="Low complexity" evidence="1">
    <location>
        <begin position="536"/>
        <end position="548"/>
    </location>
</feature>
<gene>
    <name evidence="2" type="ORF">OBBRIDRAFT_817242</name>
</gene>